<organism evidence="10 11">
    <name type="scientific">Ascaris lumbricoides</name>
    <name type="common">Giant roundworm</name>
    <dbReference type="NCBI Taxonomy" id="6252"/>
    <lineage>
        <taxon>Eukaryota</taxon>
        <taxon>Metazoa</taxon>
        <taxon>Ecdysozoa</taxon>
        <taxon>Nematoda</taxon>
        <taxon>Chromadorea</taxon>
        <taxon>Rhabditida</taxon>
        <taxon>Spirurina</taxon>
        <taxon>Ascaridomorpha</taxon>
        <taxon>Ascaridoidea</taxon>
        <taxon>Ascarididae</taxon>
        <taxon>Ascaris</taxon>
    </lineage>
</organism>
<dbReference type="WBParaSite" id="ALUE_0001600101-mRNA-1">
    <property type="protein sequence ID" value="ALUE_0001600101-mRNA-1"/>
    <property type="gene ID" value="ALUE_0001600101"/>
</dbReference>
<evidence type="ECO:0000259" key="9">
    <source>
        <dbReference type="Pfam" id="PF22062"/>
    </source>
</evidence>
<dbReference type="InterPro" id="IPR016722">
    <property type="entry name" value="DNA_pol_alpha_bsu"/>
</dbReference>
<dbReference type="Proteomes" id="UP000036681">
    <property type="component" value="Unplaced"/>
</dbReference>
<feature type="domain" description="DNA polymerase alpha subunit B N-terminal" evidence="8">
    <location>
        <begin position="18"/>
        <end position="84"/>
    </location>
</feature>
<dbReference type="InterPro" id="IPR013627">
    <property type="entry name" value="Pol_alpha_B_N"/>
</dbReference>
<feature type="domain" description="DNA polymerase alpha/delta/epsilon subunit B" evidence="7">
    <location>
        <begin position="423"/>
        <end position="638"/>
    </location>
</feature>
<sequence length="690" mass="76499">MGDIGDSYGMITAEWFGDELSDFMYTFDDDADGDFISRVNHLSKVYNKTGEDLVSELIAFAANQKRTHMDMPFIDLFEQTILAKKANQLTNDNSILTPNPGARTILGERNSSQIHSANDDMDTSLDDSSYINPIECEGPILEAKYASFTPIRPSYSNVAYQNRKNSGKIVQSYVGKLFAASGGDERNAEWKADVDFVDPPHGSESLIRFGNEKDAEQIEEICSHIDVLSDAIRLGNEQITAFERCDHISTVKICSHIDVLSDAIRLGNEQITTFERCDHISTEPFFVCGQIVDENGERLEEAGCCIRSDDEEATMVHLDLSKLPEFSLFPGKEPFFVCGQIVDENGERLEEAGCCIRSDEEEATMVHLDLSKLPEFSLFPGKVVALKGTNEDGSTFTPTELFEPAKMQISPVIRQPGIDRLHVWCAAGPFTSADTLSYEQLFDLLELAKKERPHVLVLMGPIVDRASAAVLSPHVSLTFTELLENLILNVSKMMERRKTSTIYNVFSTDVQILLIPSGKKDATVIPIFPTAPFEISRNCKKSLSENILFGADPSQISIAGVQFALTNSEIMQVMGREEIHRSPTAENEDRMARIASHLVRQRSLYPLYPPPVNVAQRCAETIRRCALNVIPHVMIAVDGCICINPGVLARGNGGTFMKMEIDLAMIGSKPGEFLPNCSLAENCQVKVVRI</sequence>
<comment type="function">
    <text evidence="6">Accessory subunit of the DNA polymerase alpha complex (also known as the alpha DNA polymerase-primase complex) which plays an essential role in the initiation of DNA synthesis.</text>
</comment>
<dbReference type="InterPro" id="IPR043034">
    <property type="entry name" value="DNA_pol_alpha_B_N_sf"/>
</dbReference>
<keyword evidence="10" id="KW-1185">Reference proteome</keyword>
<dbReference type="Gene3D" id="3.60.21.60">
    <property type="match status" value="2"/>
</dbReference>
<proteinExistence type="inferred from homology"/>
<keyword evidence="4 6" id="KW-0235">DNA replication</keyword>
<evidence type="ECO:0000256" key="3">
    <source>
        <dbReference type="ARBA" id="ARBA00018596"/>
    </source>
</evidence>
<evidence type="ECO:0000259" key="8">
    <source>
        <dbReference type="Pfam" id="PF08418"/>
    </source>
</evidence>
<reference evidence="11" key="1">
    <citation type="submission" date="2023-03" db="UniProtKB">
        <authorList>
            <consortium name="WormBaseParasite"/>
        </authorList>
    </citation>
    <scope>IDENTIFICATION</scope>
</reference>
<evidence type="ECO:0000256" key="6">
    <source>
        <dbReference type="PIRNR" id="PIRNR018300"/>
    </source>
</evidence>
<keyword evidence="5 6" id="KW-0539">Nucleus</keyword>
<evidence type="ECO:0000313" key="11">
    <source>
        <dbReference type="WBParaSite" id="ALUE_0001600101-mRNA-1"/>
    </source>
</evidence>
<dbReference type="InterPro" id="IPR007185">
    <property type="entry name" value="DNA_pol_a/d/e_bsu"/>
</dbReference>
<evidence type="ECO:0000313" key="10">
    <source>
        <dbReference type="Proteomes" id="UP000036681"/>
    </source>
</evidence>
<accession>A0A9J2Q0M9</accession>
<feature type="domain" description="DNA polymerase alpha subunit B OB" evidence="9">
    <location>
        <begin position="332"/>
        <end position="403"/>
    </location>
</feature>
<evidence type="ECO:0000256" key="1">
    <source>
        <dbReference type="ARBA" id="ARBA00004123"/>
    </source>
</evidence>
<dbReference type="GO" id="GO:0003677">
    <property type="term" value="F:DNA binding"/>
    <property type="evidence" value="ECO:0007669"/>
    <property type="project" value="InterPro"/>
</dbReference>
<dbReference type="InterPro" id="IPR054300">
    <property type="entry name" value="OB_DPOA2"/>
</dbReference>
<comment type="similarity">
    <text evidence="2 6">Belongs to the DNA polymerase alpha subunit B family.</text>
</comment>
<protein>
    <recommendedName>
        <fullName evidence="3 6">DNA polymerase alpha subunit B</fullName>
    </recommendedName>
</protein>
<dbReference type="PANTHER" id="PTHR23061:SF12">
    <property type="entry name" value="DNA POLYMERASE ALPHA SUBUNIT B"/>
    <property type="match status" value="1"/>
</dbReference>
<evidence type="ECO:0000256" key="5">
    <source>
        <dbReference type="ARBA" id="ARBA00023242"/>
    </source>
</evidence>
<dbReference type="GO" id="GO:0006270">
    <property type="term" value="P:DNA replication initiation"/>
    <property type="evidence" value="ECO:0007669"/>
    <property type="project" value="TreeGrafter"/>
</dbReference>
<dbReference type="Pfam" id="PF22062">
    <property type="entry name" value="OB_DPOA2"/>
    <property type="match status" value="1"/>
</dbReference>
<dbReference type="Pfam" id="PF04042">
    <property type="entry name" value="DNA_pol_E_B"/>
    <property type="match status" value="1"/>
</dbReference>
<dbReference type="PANTHER" id="PTHR23061">
    <property type="entry name" value="DNA POLYMERASE 2 ALPHA 70 KDA SUBUNIT"/>
    <property type="match status" value="1"/>
</dbReference>
<name>A0A9J2Q0M9_ASCLU</name>
<dbReference type="Pfam" id="PF08418">
    <property type="entry name" value="Pol_alpha_B_N"/>
    <property type="match status" value="1"/>
</dbReference>
<dbReference type="GO" id="GO:0005658">
    <property type="term" value="C:alpha DNA polymerase:primase complex"/>
    <property type="evidence" value="ECO:0007669"/>
    <property type="project" value="TreeGrafter"/>
</dbReference>
<dbReference type="AlphaFoldDB" id="A0A9J2Q0M9"/>
<evidence type="ECO:0000256" key="4">
    <source>
        <dbReference type="ARBA" id="ARBA00022705"/>
    </source>
</evidence>
<evidence type="ECO:0000259" key="7">
    <source>
        <dbReference type="Pfam" id="PF04042"/>
    </source>
</evidence>
<dbReference type="Gene3D" id="1.10.8.530">
    <property type="entry name" value="DNA polymerase alpha-primase, subunit B, N-terminal domain"/>
    <property type="match status" value="1"/>
</dbReference>
<evidence type="ECO:0000256" key="2">
    <source>
        <dbReference type="ARBA" id="ARBA00007299"/>
    </source>
</evidence>
<comment type="subcellular location">
    <subcellularLocation>
        <location evidence="1 6">Nucleus</location>
    </subcellularLocation>
</comment>
<dbReference type="PIRSF" id="PIRSF018300">
    <property type="entry name" value="DNA_pol_alph_2"/>
    <property type="match status" value="1"/>
</dbReference>